<dbReference type="GO" id="GO:0017057">
    <property type="term" value="F:6-phosphogluconolactonase activity"/>
    <property type="evidence" value="ECO:0007669"/>
    <property type="project" value="UniProtKB-UniRule"/>
</dbReference>
<comment type="caution">
    <text evidence="9">The sequence shown here is derived from an EMBL/GenBank/DDBJ whole genome shotgun (WGS) entry which is preliminary data.</text>
</comment>
<comment type="similarity">
    <text evidence="4 7">Belongs to the glucosamine/galactosamine-6-phosphate isomerase family. 6-phosphogluconolactonase subfamily.</text>
</comment>
<name>A0A2I1I350_9ACTO</name>
<comment type="catalytic activity">
    <reaction evidence="1 7">
        <text>6-phospho-D-glucono-1,5-lactone + H2O = 6-phospho-D-gluconate + H(+)</text>
        <dbReference type="Rhea" id="RHEA:12556"/>
        <dbReference type="ChEBI" id="CHEBI:15377"/>
        <dbReference type="ChEBI" id="CHEBI:15378"/>
        <dbReference type="ChEBI" id="CHEBI:57955"/>
        <dbReference type="ChEBI" id="CHEBI:58759"/>
        <dbReference type="EC" id="3.1.1.31"/>
    </reaction>
</comment>
<dbReference type="EMBL" id="PKKM01000001">
    <property type="protein sequence ID" value="PKY65539.1"/>
    <property type="molecule type" value="Genomic_DNA"/>
</dbReference>
<dbReference type="Gene3D" id="3.40.50.1360">
    <property type="match status" value="1"/>
</dbReference>
<reference evidence="9 10" key="1">
    <citation type="submission" date="2017-12" db="EMBL/GenBank/DDBJ databases">
        <title>Phylogenetic diversity of female urinary microbiome.</title>
        <authorList>
            <person name="Thomas-White K."/>
            <person name="Wolfe A.J."/>
        </authorList>
    </citation>
    <scope>NUCLEOTIDE SEQUENCE [LARGE SCALE GENOMIC DNA]</scope>
    <source>
        <strain evidence="9 10">UMB0018</strain>
    </source>
</reference>
<dbReference type="SUPFAM" id="SSF100950">
    <property type="entry name" value="NagB/RpiA/CoA transferase-like"/>
    <property type="match status" value="1"/>
</dbReference>
<evidence type="ECO:0000256" key="4">
    <source>
        <dbReference type="ARBA" id="ARBA00010662"/>
    </source>
</evidence>
<evidence type="ECO:0000256" key="2">
    <source>
        <dbReference type="ARBA" id="ARBA00002681"/>
    </source>
</evidence>
<evidence type="ECO:0000256" key="6">
    <source>
        <dbReference type="ARBA" id="ARBA00020337"/>
    </source>
</evidence>
<evidence type="ECO:0000313" key="10">
    <source>
        <dbReference type="Proteomes" id="UP000234198"/>
    </source>
</evidence>
<dbReference type="InterPro" id="IPR005900">
    <property type="entry name" value="6-phosphogluconolactonase_DevB"/>
</dbReference>
<comment type="function">
    <text evidence="2 7">Hydrolysis of 6-phosphogluconolactone to 6-phosphogluconate.</text>
</comment>
<dbReference type="UniPathway" id="UPA00115">
    <property type="reaction ID" value="UER00409"/>
</dbReference>
<feature type="domain" description="Glucosamine/galactosamine-6-phosphate isomerase" evidence="8">
    <location>
        <begin position="13"/>
        <end position="231"/>
    </location>
</feature>
<dbReference type="InterPro" id="IPR006148">
    <property type="entry name" value="Glc/Gal-6P_isomerase"/>
</dbReference>
<dbReference type="EC" id="3.1.1.31" evidence="5 7"/>
<dbReference type="AlphaFoldDB" id="A0A2I1I350"/>
<evidence type="ECO:0000256" key="3">
    <source>
        <dbReference type="ARBA" id="ARBA00004961"/>
    </source>
</evidence>
<dbReference type="GO" id="GO:0006098">
    <property type="term" value="P:pentose-phosphate shunt"/>
    <property type="evidence" value="ECO:0007669"/>
    <property type="project" value="UniProtKB-UniPathway"/>
</dbReference>
<accession>A0A2I1I350</accession>
<comment type="pathway">
    <text evidence="3 7">Carbohydrate degradation; pentose phosphate pathway; D-ribulose 5-phosphate from D-glucose 6-phosphate (oxidative stage): step 2/3.</text>
</comment>
<dbReference type="PANTHER" id="PTHR11054">
    <property type="entry name" value="6-PHOSPHOGLUCONOLACTONASE"/>
    <property type="match status" value="1"/>
</dbReference>
<keyword evidence="7" id="KW-0378">Hydrolase</keyword>
<gene>
    <name evidence="7 9" type="primary">pgl</name>
    <name evidence="9" type="ORF">CYJ22_00615</name>
</gene>
<dbReference type="NCBIfam" id="TIGR01198">
    <property type="entry name" value="pgl"/>
    <property type="match status" value="1"/>
</dbReference>
<dbReference type="CDD" id="cd01400">
    <property type="entry name" value="6PGL"/>
    <property type="match status" value="1"/>
</dbReference>
<dbReference type="Proteomes" id="UP000234198">
    <property type="component" value="Unassembled WGS sequence"/>
</dbReference>
<evidence type="ECO:0000259" key="8">
    <source>
        <dbReference type="Pfam" id="PF01182"/>
    </source>
</evidence>
<protein>
    <recommendedName>
        <fullName evidence="6 7">6-phosphogluconolactonase</fullName>
        <shortName evidence="7">6PGL</shortName>
        <ecNumber evidence="5 7">3.1.1.31</ecNumber>
    </recommendedName>
</protein>
<evidence type="ECO:0000256" key="1">
    <source>
        <dbReference type="ARBA" id="ARBA00000832"/>
    </source>
</evidence>
<dbReference type="GO" id="GO:0005975">
    <property type="term" value="P:carbohydrate metabolic process"/>
    <property type="evidence" value="ECO:0007669"/>
    <property type="project" value="UniProtKB-UniRule"/>
</dbReference>
<dbReference type="InterPro" id="IPR039104">
    <property type="entry name" value="6PGL"/>
</dbReference>
<proteinExistence type="inferred from homology"/>
<dbReference type="InterPro" id="IPR037171">
    <property type="entry name" value="NagB/RpiA_transferase-like"/>
</dbReference>
<evidence type="ECO:0000256" key="7">
    <source>
        <dbReference type="RuleBase" id="RU365095"/>
    </source>
</evidence>
<evidence type="ECO:0000313" key="9">
    <source>
        <dbReference type="EMBL" id="PKY65539.1"/>
    </source>
</evidence>
<dbReference type="Pfam" id="PF01182">
    <property type="entry name" value="Glucosamine_iso"/>
    <property type="match status" value="1"/>
</dbReference>
<evidence type="ECO:0000256" key="5">
    <source>
        <dbReference type="ARBA" id="ARBA00013198"/>
    </source>
</evidence>
<sequence>MATVHTFEVYPTVEELNEAVGRAFLARLNTLIDEAGADSRINLAISGGAITTTLLPSLLPSADKIDWSRVRVWLVDERYVPAGNEDRNDDQAWEGFLHAATGVEFVRMPTSDASAPGAGSLDEATTAFADTWRELMGEGSFDIALIGMGPDGHICSLFPGRVDMDEASPILAIRNSPKPPPERITVSMPVMRACGEVWLTTAGTAKADALGQAFAGASPLDLPVAGVLAPTTRVYLDEAAAASIATLAP</sequence>
<dbReference type="RefSeq" id="WP_101600458.1">
    <property type="nucleotide sequence ID" value="NZ_PKKM01000001.1"/>
</dbReference>
<organism evidence="9 10">
    <name type="scientific">Schaalia odontolytica</name>
    <dbReference type="NCBI Taxonomy" id="1660"/>
    <lineage>
        <taxon>Bacteria</taxon>
        <taxon>Bacillati</taxon>
        <taxon>Actinomycetota</taxon>
        <taxon>Actinomycetes</taxon>
        <taxon>Actinomycetales</taxon>
        <taxon>Actinomycetaceae</taxon>
        <taxon>Schaalia</taxon>
    </lineage>
</organism>
<dbReference type="PANTHER" id="PTHR11054:SF0">
    <property type="entry name" value="6-PHOSPHOGLUCONOLACTONASE"/>
    <property type="match status" value="1"/>
</dbReference>